<dbReference type="SUPFAM" id="SSF51621">
    <property type="entry name" value="Phosphoenolpyruvate/pyruvate domain"/>
    <property type="match status" value="1"/>
</dbReference>
<dbReference type="Gene3D" id="3.20.20.60">
    <property type="entry name" value="Phosphoenolpyruvate-binding domains"/>
    <property type="match status" value="1"/>
</dbReference>
<dbReference type="GeneID" id="59297413"/>
<feature type="compositionally biased region" description="Low complexity" evidence="5">
    <location>
        <begin position="514"/>
        <end position="541"/>
    </location>
</feature>
<dbReference type="SMART" id="SM00355">
    <property type="entry name" value="ZnF_C2H2"/>
    <property type="match status" value="3"/>
</dbReference>
<dbReference type="PROSITE" id="PS00028">
    <property type="entry name" value="ZINC_FINGER_C2H2_1"/>
    <property type="match status" value="1"/>
</dbReference>
<keyword evidence="2" id="KW-0479">Metal-binding</keyword>
<keyword evidence="3" id="KW-0456">Lyase</keyword>
<dbReference type="InterPro" id="IPR013087">
    <property type="entry name" value="Znf_C2H2_type"/>
</dbReference>
<evidence type="ECO:0000256" key="3">
    <source>
        <dbReference type="ARBA" id="ARBA00023239"/>
    </source>
</evidence>
<dbReference type="PROSITE" id="PS50157">
    <property type="entry name" value="ZINC_FINGER_C2H2_2"/>
    <property type="match status" value="1"/>
</dbReference>
<dbReference type="InterPro" id="IPR040442">
    <property type="entry name" value="Pyrv_kinase-like_dom_sf"/>
</dbReference>
<dbReference type="Pfam" id="PF03328">
    <property type="entry name" value="HpcH_HpaI"/>
    <property type="match status" value="1"/>
</dbReference>
<sequence length="849" mass="94871">MKQGNFLRKALQQADGPSMGLWQMVPGANVSRALARVPGVDWVVIDCEHGNVDGEFRSMSNNYSPKTENVELDSAMHDAVPAVAAAGASPIVRIPGMESWMIKRALDSGAHGILVPLLRTAQEAREIVKAAKFPPQGTRGFGSPYAMERFSPMPTMTEYLQQANSSLLTIVQIETQEALDNLEEIAGVDGVDVLFVGPFDLGNNIGHPIIQGVVKPELREAVGRVLEVSHKFGKKCGIYSTSGKQARQYAEAGFDMIHVATDFTSLQFIMTQEVNIARGIEGNMASQQEHCQNHSQLTPTYNYGPGDWRSLQLGAETELAQDGEMHWYGGSQLPVQTHENLSDDLLPVLDGDSGFCFHQTPLVEPTLYCLDLPTDSEVDDMCTSNLGSLSHQEMQNRTDVFASHCLQQTLSTSWLDDQELCPTDTSTNLPANPIPININSTLPRRRSRYELRNTQNCGRGIQLPVYDANEQISDPLQRWRNSPPGTESASWSAIYDALQENPLSHSMQAPLTRVPSSSPSVSSWQSQSSGSIVSSSQSSRSFQNRNRRRIAKRRNDVAGANKKPRIFHCTFCCDSFAKKHDWTRHEKTLHLDCDQWICAPFGGAVVSSATGRSTCAYCNILDPTEHHLNSHNHSACHNGQQPHIFRRKDNLIQHLRGFHQLETLPILDDWRTPPPPISSRCGFCDLRLNSWQDRADHLAQHFRQGKTMAEWKGDHNFEPWIAAQVRNALPPYLLANEAMTMVPFSATDPTVPDHLAQIEERNGKLVPDLEREQVDPGFELTPDSYTKFLAWHLGRFAQRSFASGVVPTDEMFQGEARRLVYGSDDNWEQTIADNEQWIATFRRQHLSKE</sequence>
<evidence type="ECO:0000313" key="8">
    <source>
        <dbReference type="Proteomes" id="UP000530670"/>
    </source>
</evidence>
<name>A0A8H5VE85_9HYPO</name>
<evidence type="ECO:0000256" key="5">
    <source>
        <dbReference type="SAM" id="MobiDB-lite"/>
    </source>
</evidence>
<proteinExistence type="inferred from homology"/>
<evidence type="ECO:0000256" key="4">
    <source>
        <dbReference type="PROSITE-ProRule" id="PRU00042"/>
    </source>
</evidence>
<dbReference type="GO" id="GO:0005737">
    <property type="term" value="C:cytoplasm"/>
    <property type="evidence" value="ECO:0007669"/>
    <property type="project" value="TreeGrafter"/>
</dbReference>
<dbReference type="EMBL" id="JAAQRI010000318">
    <property type="protein sequence ID" value="KAF5618860.1"/>
    <property type="molecule type" value="Genomic_DNA"/>
</dbReference>
<dbReference type="GO" id="GO:0016832">
    <property type="term" value="F:aldehyde-lyase activity"/>
    <property type="evidence" value="ECO:0007669"/>
    <property type="project" value="TreeGrafter"/>
</dbReference>
<keyword evidence="8" id="KW-1185">Reference proteome</keyword>
<reference evidence="7 8" key="1">
    <citation type="submission" date="2020-05" db="EMBL/GenBank/DDBJ databases">
        <title>Identification and distribution of gene clusters putatively required for synthesis of sphingolipid metabolism inhibitors in phylogenetically diverse species of the filamentous fungus Fusarium.</title>
        <authorList>
            <person name="Kim H.-S."/>
            <person name="Busman M."/>
            <person name="Brown D.W."/>
            <person name="Divon H."/>
            <person name="Uhlig S."/>
            <person name="Proctor R.H."/>
        </authorList>
    </citation>
    <scope>NUCLEOTIDE SEQUENCE [LARGE SCALE GENOMIC DNA]</scope>
    <source>
        <strain evidence="7 8">NRRL 66243</strain>
    </source>
</reference>
<dbReference type="InterPro" id="IPR015813">
    <property type="entry name" value="Pyrv/PenolPyrv_kinase-like_dom"/>
</dbReference>
<comment type="caution">
    <text evidence="7">The sequence shown here is derived from an EMBL/GenBank/DDBJ whole genome shotgun (WGS) entry which is preliminary data.</text>
</comment>
<evidence type="ECO:0000256" key="1">
    <source>
        <dbReference type="ARBA" id="ARBA00005568"/>
    </source>
</evidence>
<dbReference type="GO" id="GO:0008270">
    <property type="term" value="F:zinc ion binding"/>
    <property type="evidence" value="ECO:0007669"/>
    <property type="project" value="UniProtKB-KW"/>
</dbReference>
<accession>A0A8H5VE85</accession>
<dbReference type="RefSeq" id="XP_037200833.1">
    <property type="nucleotide sequence ID" value="XM_037345143.1"/>
</dbReference>
<dbReference type="AlphaFoldDB" id="A0A8H5VE85"/>
<feature type="domain" description="C2H2-type" evidence="6">
    <location>
        <begin position="567"/>
        <end position="590"/>
    </location>
</feature>
<gene>
    <name evidence="7" type="ORF">FTJAE_12127</name>
</gene>
<dbReference type="OrthoDB" id="5399138at2759"/>
<keyword evidence="4" id="KW-0862">Zinc</keyword>
<evidence type="ECO:0000259" key="6">
    <source>
        <dbReference type="PROSITE" id="PS50157"/>
    </source>
</evidence>
<protein>
    <submittedName>
        <fullName evidence="7">2 4-dihydroxyhept-2-ene-1 7-dioic acid aldolase</fullName>
    </submittedName>
</protein>
<dbReference type="InterPro" id="IPR050251">
    <property type="entry name" value="HpcH-HpaI_aldolase"/>
</dbReference>
<keyword evidence="4" id="KW-0863">Zinc-finger</keyword>
<dbReference type="Proteomes" id="UP000530670">
    <property type="component" value="Unassembled WGS sequence"/>
</dbReference>
<evidence type="ECO:0000256" key="2">
    <source>
        <dbReference type="ARBA" id="ARBA00022723"/>
    </source>
</evidence>
<comment type="similarity">
    <text evidence="1">Belongs to the HpcH/HpaI aldolase family.</text>
</comment>
<evidence type="ECO:0000313" key="7">
    <source>
        <dbReference type="EMBL" id="KAF5618860.1"/>
    </source>
</evidence>
<dbReference type="PANTHER" id="PTHR30502">
    <property type="entry name" value="2-KETO-3-DEOXY-L-RHAMNONATE ALDOLASE"/>
    <property type="match status" value="1"/>
</dbReference>
<dbReference type="InterPro" id="IPR005000">
    <property type="entry name" value="Aldolase/citrate-lyase_domain"/>
</dbReference>
<organism evidence="7 8">
    <name type="scientific">Fusarium tjaetaba</name>
    <dbReference type="NCBI Taxonomy" id="1567544"/>
    <lineage>
        <taxon>Eukaryota</taxon>
        <taxon>Fungi</taxon>
        <taxon>Dikarya</taxon>
        <taxon>Ascomycota</taxon>
        <taxon>Pezizomycotina</taxon>
        <taxon>Sordariomycetes</taxon>
        <taxon>Hypocreomycetidae</taxon>
        <taxon>Hypocreales</taxon>
        <taxon>Nectriaceae</taxon>
        <taxon>Fusarium</taxon>
        <taxon>Fusarium fujikuroi species complex</taxon>
    </lineage>
</organism>
<dbReference type="PANTHER" id="PTHR30502:SF0">
    <property type="entry name" value="PHOSPHOENOLPYRUVATE CARBOXYLASE FAMILY PROTEIN"/>
    <property type="match status" value="1"/>
</dbReference>
<feature type="region of interest" description="Disordered" evidence="5">
    <location>
        <begin position="509"/>
        <end position="557"/>
    </location>
</feature>